<keyword evidence="5 7" id="KW-0238">DNA-binding</keyword>
<dbReference type="GO" id="GO:0006355">
    <property type="term" value="P:regulation of DNA-templated transcription"/>
    <property type="evidence" value="ECO:0007669"/>
    <property type="project" value="InterPro"/>
</dbReference>
<dbReference type="EC" id="4.6.1.1" evidence="9"/>
<evidence type="ECO:0000256" key="4">
    <source>
        <dbReference type="ARBA" id="ARBA00023015"/>
    </source>
</evidence>
<keyword evidence="2" id="KW-0547">Nucleotide-binding</keyword>
<evidence type="ECO:0000259" key="8">
    <source>
        <dbReference type="PROSITE" id="PS51755"/>
    </source>
</evidence>
<feature type="domain" description="OmpR/PhoB-type" evidence="8">
    <location>
        <begin position="1"/>
        <end position="100"/>
    </location>
</feature>
<dbReference type="InterPro" id="IPR029787">
    <property type="entry name" value="Nucleotide_cyclase"/>
</dbReference>
<keyword evidence="9" id="KW-0456">Lyase</keyword>
<protein>
    <submittedName>
        <fullName evidence="9">Adenylate cyclase / Guanylate cyclase</fullName>
        <ecNumber evidence="9">4.6.1.1</ecNumber>
        <ecNumber evidence="9">4.6.1.2</ecNumber>
    </submittedName>
</protein>
<evidence type="ECO:0000256" key="1">
    <source>
        <dbReference type="ARBA" id="ARBA00005820"/>
    </source>
</evidence>
<accession>A0A6J4JIB6</accession>
<feature type="DNA-binding region" description="OmpR/PhoB-type" evidence="7">
    <location>
        <begin position="1"/>
        <end position="100"/>
    </location>
</feature>
<evidence type="ECO:0000256" key="7">
    <source>
        <dbReference type="PROSITE-ProRule" id="PRU01091"/>
    </source>
</evidence>
<dbReference type="CDD" id="cd15831">
    <property type="entry name" value="BTAD"/>
    <property type="match status" value="1"/>
</dbReference>
<evidence type="ECO:0000313" key="9">
    <source>
        <dbReference type="EMBL" id="CAA9278126.1"/>
    </source>
</evidence>
<evidence type="ECO:0000256" key="2">
    <source>
        <dbReference type="ARBA" id="ARBA00022741"/>
    </source>
</evidence>
<dbReference type="SMART" id="SM01043">
    <property type="entry name" value="BTAD"/>
    <property type="match status" value="1"/>
</dbReference>
<dbReference type="Pfam" id="PF00486">
    <property type="entry name" value="Trans_reg_C"/>
    <property type="match status" value="1"/>
</dbReference>
<dbReference type="InterPro" id="IPR041664">
    <property type="entry name" value="AAA_16"/>
</dbReference>
<evidence type="ECO:0000256" key="3">
    <source>
        <dbReference type="ARBA" id="ARBA00022840"/>
    </source>
</evidence>
<keyword evidence="4" id="KW-0805">Transcription regulation</keyword>
<proteinExistence type="inferred from homology"/>
<dbReference type="Pfam" id="PF03704">
    <property type="entry name" value="BTAD"/>
    <property type="match status" value="1"/>
</dbReference>
<dbReference type="InterPro" id="IPR001867">
    <property type="entry name" value="OmpR/PhoB-type_DNA-bd"/>
</dbReference>
<dbReference type="SUPFAM" id="SSF55073">
    <property type="entry name" value="Nucleotide cyclase"/>
    <property type="match status" value="1"/>
</dbReference>
<name>A0A6J4JIB6_9ACTN</name>
<gene>
    <name evidence="9" type="ORF">AVDCRST_MAG76-3767</name>
</gene>
<dbReference type="GO" id="GO:0004016">
    <property type="term" value="F:adenylate cyclase activity"/>
    <property type="evidence" value="ECO:0007669"/>
    <property type="project" value="UniProtKB-EC"/>
</dbReference>
<dbReference type="Gene3D" id="3.30.70.1230">
    <property type="entry name" value="Nucleotide cyclase"/>
    <property type="match status" value="1"/>
</dbReference>
<dbReference type="GO" id="GO:0003677">
    <property type="term" value="F:DNA binding"/>
    <property type="evidence" value="ECO:0007669"/>
    <property type="project" value="UniProtKB-UniRule"/>
</dbReference>
<dbReference type="EMBL" id="CADCSZ010000223">
    <property type="protein sequence ID" value="CAA9278126.1"/>
    <property type="molecule type" value="Genomic_DNA"/>
</dbReference>
<dbReference type="SMART" id="SM00862">
    <property type="entry name" value="Trans_reg_C"/>
    <property type="match status" value="1"/>
</dbReference>
<sequence length="1420" mass="151486">MARVEFRILGPVEVLRDGQVVAVPPGRQLALLTYLLLHANTVVGADRLVEELWNGRPPASAAHAVQVYVSKLRALLEPGRPRSAPAELLVTQPSGYALTVDGEVSDAARFVAMAGEGHDLLALGRQEEAGRVFAEALRLWRGPALGDLAHEPWAIAEATRLEGLRLAATEGRIEAELALGRHAAVVPEVEALVARHPFREGLWEQLMVALYRAGRQTEALRVYQRVHHLLGEELGLEPGPALREMEVRILQQDPDLLHRSEEAASTQVAPAVGLAPTTAAAPPDAGRPEELRIVSLLVAAVGSCQTAAGLVDADELALAAKGAVDRMVAMVEAFGGVILDRQPSGIAALFGAPIAYEDDPGRAVDAGLAIVADIGAYGEEVARAWGVEAWSVHAGVHTGKVAVIAGAPVGGETLATAAELRDAAPPGTVLASSTTVGHVRPLFEWDDANTPMLAAAGAVCRVRRTTGKARGLQGREAPLVGRDHELAEALRSIDALLGGTGGVLIVSGDAGHGKSRLLAELREHFGRGASAGGRNLWLEGRCLSWGGAFAYWPFREVLREWLGVSDSHPARRTRELLRARVDELYGTEPNEAVTALAGVLGLPSDRDDPDTSASVSAPPDSIRAAAFGALLSLFQRLADNGPVVVAIDDFHWADPTSIAVVGELISLTESAGLLVILAMRPERDHASWVIREEALRERAHRTREVVLGPLAGDLDARLLAALVGPDVLPSAVANEILEVAEGNPFFIEELVRSLLDSGVLVADSQGWRFKGIAAIQLPTTIEHVLSNRIDRLPADARAILDAAAVVGRQVDVAVLARTHGDPVVVDRELPRLERLRLLAQARRWPRPEFRFCHPLLAQAVYRRLLPERRKELHHRAGDALEALFPDRLDENAAVLAFHAEHAEDIDRAITYYRRAGDTARASHALDEAVRFYSAALGLLESGNASPEVATDHQAALHFGRGYAWWQLTEPGARGELHRAVERARNTNDLAVELASLEVLSVVEGLAHGNADTAFGLLDQALAVARRAGDTAGEVAVRNRITIARVNRLDLRGALVSGEEAFAAAHGTGDERLVARALDGLKLLAFVTGDFTRLRELGRELEGRLTGPGDRRYLQYMLAETASAWAASGDFDSARQRLDQAQALNEALGSRFDAPYVLTLRAWLERTAGAYGDAIRLARAAADGAAAQANTQLIAWCETNLGAILLEVGAVADAMPHLDVARDAAERGGIRVQLVRALAHGALARQQLGDPALAAQVTHDVHTAVQLLDEATVPASGVVLHVLDAYLAIAAVRSNRGEIEALAAWLSPVLAAARDAGWIEGVARTELALGTCSEQAGDVHEATRSFEGALDLSAVRLPTVEWQVRAARSRMLTRIGDTQAAEQERRAAGSIVTMIASSLRSTGLRAGFETSARSLVNAGPI</sequence>
<keyword evidence="3" id="KW-0067">ATP-binding</keyword>
<dbReference type="Gene3D" id="1.25.40.10">
    <property type="entry name" value="Tetratricopeptide repeat domain"/>
    <property type="match status" value="3"/>
</dbReference>
<dbReference type="SUPFAM" id="SSF46894">
    <property type="entry name" value="C-terminal effector domain of the bipartite response regulators"/>
    <property type="match status" value="1"/>
</dbReference>
<evidence type="ECO:0000256" key="6">
    <source>
        <dbReference type="ARBA" id="ARBA00023163"/>
    </source>
</evidence>
<dbReference type="InterPro" id="IPR011990">
    <property type="entry name" value="TPR-like_helical_dom_sf"/>
</dbReference>
<dbReference type="EC" id="4.6.1.2" evidence="9"/>
<dbReference type="PANTHER" id="PTHR16305:SF28">
    <property type="entry name" value="GUANYLATE CYCLASE DOMAIN-CONTAINING PROTEIN"/>
    <property type="match status" value="1"/>
</dbReference>
<organism evidence="9">
    <name type="scientific">uncultured Acidimicrobiales bacterium</name>
    <dbReference type="NCBI Taxonomy" id="310071"/>
    <lineage>
        <taxon>Bacteria</taxon>
        <taxon>Bacillati</taxon>
        <taxon>Actinomycetota</taxon>
        <taxon>Acidimicrobiia</taxon>
        <taxon>Acidimicrobiales</taxon>
        <taxon>environmental samples</taxon>
    </lineage>
</organism>
<dbReference type="PANTHER" id="PTHR16305">
    <property type="entry name" value="TESTICULAR SOLUBLE ADENYLYL CYCLASE"/>
    <property type="match status" value="1"/>
</dbReference>
<dbReference type="GO" id="GO:0004383">
    <property type="term" value="F:guanylate cyclase activity"/>
    <property type="evidence" value="ECO:0007669"/>
    <property type="project" value="UniProtKB-EC"/>
</dbReference>
<dbReference type="Gene3D" id="1.10.10.10">
    <property type="entry name" value="Winged helix-like DNA-binding domain superfamily/Winged helix DNA-binding domain"/>
    <property type="match status" value="1"/>
</dbReference>
<keyword evidence="6" id="KW-0804">Transcription</keyword>
<evidence type="ECO:0000256" key="5">
    <source>
        <dbReference type="ARBA" id="ARBA00023125"/>
    </source>
</evidence>
<dbReference type="GO" id="GO:0000160">
    <property type="term" value="P:phosphorelay signal transduction system"/>
    <property type="evidence" value="ECO:0007669"/>
    <property type="project" value="InterPro"/>
</dbReference>
<comment type="similarity">
    <text evidence="1">Belongs to the AfsR/DnrI/RedD regulatory family.</text>
</comment>
<reference evidence="9" key="1">
    <citation type="submission" date="2020-02" db="EMBL/GenBank/DDBJ databases">
        <authorList>
            <person name="Meier V. D."/>
        </authorList>
    </citation>
    <scope>NUCLEOTIDE SEQUENCE</scope>
    <source>
        <strain evidence="9">AVDCRST_MAG76</strain>
    </source>
</reference>
<dbReference type="PROSITE" id="PS51755">
    <property type="entry name" value="OMPR_PHOB"/>
    <property type="match status" value="1"/>
</dbReference>
<dbReference type="GO" id="GO:0005524">
    <property type="term" value="F:ATP binding"/>
    <property type="evidence" value="ECO:0007669"/>
    <property type="project" value="UniProtKB-KW"/>
</dbReference>
<dbReference type="SUPFAM" id="SSF48452">
    <property type="entry name" value="TPR-like"/>
    <property type="match status" value="2"/>
</dbReference>
<dbReference type="InterPro" id="IPR027417">
    <property type="entry name" value="P-loop_NTPase"/>
</dbReference>
<dbReference type="Pfam" id="PF13191">
    <property type="entry name" value="AAA_16"/>
    <property type="match status" value="1"/>
</dbReference>
<dbReference type="GO" id="GO:0005737">
    <property type="term" value="C:cytoplasm"/>
    <property type="evidence" value="ECO:0007669"/>
    <property type="project" value="TreeGrafter"/>
</dbReference>
<dbReference type="InterPro" id="IPR036388">
    <property type="entry name" value="WH-like_DNA-bd_sf"/>
</dbReference>
<dbReference type="SUPFAM" id="SSF52540">
    <property type="entry name" value="P-loop containing nucleoside triphosphate hydrolases"/>
    <property type="match status" value="1"/>
</dbReference>
<dbReference type="InterPro" id="IPR005158">
    <property type="entry name" value="BTAD"/>
</dbReference>
<dbReference type="InterPro" id="IPR016032">
    <property type="entry name" value="Sig_transdc_resp-reg_C-effctor"/>
</dbReference>
<dbReference type="FunFam" id="1.25.40.10:FF:000222">
    <property type="entry name" value="SARP family transcriptional regulator"/>
    <property type="match status" value="1"/>
</dbReference>